<evidence type="ECO:0000313" key="2">
    <source>
        <dbReference type="RefSeq" id="XP_016477469.1"/>
    </source>
</evidence>
<gene>
    <name evidence="2" type="primary">LOC107798953</name>
</gene>
<dbReference type="AlphaFoldDB" id="A0A1S4ALF3"/>
<feature type="domain" description="DUF4283" evidence="1">
    <location>
        <begin position="185"/>
        <end position="268"/>
    </location>
</feature>
<name>A0A1S4ALF3_TOBAC</name>
<dbReference type="InterPro" id="IPR025558">
    <property type="entry name" value="DUF4283"/>
</dbReference>
<dbReference type="KEGG" id="nta:107798953"/>
<evidence type="ECO:0000259" key="1">
    <source>
        <dbReference type="Pfam" id="PF14111"/>
    </source>
</evidence>
<dbReference type="OMA" id="YDWTERG"/>
<accession>A0A1S4ALF3</accession>
<protein>
    <recommendedName>
        <fullName evidence="1">DUF4283 domain-containing protein</fullName>
    </recommendedName>
</protein>
<dbReference type="RefSeq" id="XP_016477469.1">
    <property type="nucleotide sequence ID" value="XM_016621983.1"/>
</dbReference>
<dbReference type="PANTHER" id="PTHR34427">
    <property type="entry name" value="DUF4283 DOMAIN PROTEIN"/>
    <property type="match status" value="1"/>
</dbReference>
<dbReference type="PANTHER" id="PTHR34427:SF16">
    <property type="entry name" value="DUF4283 DOMAIN-CONTAINING PROTEIN"/>
    <property type="match status" value="1"/>
</dbReference>
<dbReference type="Pfam" id="PF14111">
    <property type="entry name" value="DUF4283"/>
    <property type="match status" value="1"/>
</dbReference>
<dbReference type="PaxDb" id="4097-A0A1S4ALF3"/>
<dbReference type="OrthoDB" id="1729074at2759"/>
<organism evidence="2">
    <name type="scientific">Nicotiana tabacum</name>
    <name type="common">Common tobacco</name>
    <dbReference type="NCBI Taxonomy" id="4097"/>
    <lineage>
        <taxon>Eukaryota</taxon>
        <taxon>Viridiplantae</taxon>
        <taxon>Streptophyta</taxon>
        <taxon>Embryophyta</taxon>
        <taxon>Tracheophyta</taxon>
        <taxon>Spermatophyta</taxon>
        <taxon>Magnoliopsida</taxon>
        <taxon>eudicotyledons</taxon>
        <taxon>Gunneridae</taxon>
        <taxon>Pentapetalae</taxon>
        <taxon>asterids</taxon>
        <taxon>lamiids</taxon>
        <taxon>Solanales</taxon>
        <taxon>Solanaceae</taxon>
        <taxon>Nicotianoideae</taxon>
        <taxon>Nicotianeae</taxon>
        <taxon>Nicotiana</taxon>
    </lineage>
</organism>
<reference evidence="2" key="1">
    <citation type="submission" date="2025-08" db="UniProtKB">
        <authorList>
            <consortium name="RefSeq"/>
        </authorList>
    </citation>
    <scope>IDENTIFICATION</scope>
</reference>
<proteinExistence type="predicted"/>
<sequence>MGDNRIYFNAGFKSFDITRWNSNKDTWFEWVERSRNMMRRSSMGRKAMEWICFALKEASTDQNNLVKRWKYKEQMTEHFCTRKYNAHGRYVSILSLKGEGRSVIILPELTLNSGWKDIAAKIERFIYQTTRLIFIVPSRNTVENLPYAQVVKESKWQSNTLREARVNTNNGEISVMEPTGGEDTGLLKRCIIGSFGKEINERPTLADIRRWASVSWNKAYGVNIYEMTGNMFLFEFPNRFMAEQIVQGEWRWKKFKLHLEWWNHTAGCIPNSQIEETCWIRAMGIPLHLWSQKIFKEIGDLCGGWLATEEETDLKNHLKWARIKIAGDGRKTPNEVEIERDGTKFFIPIWAERKTRYELNTGKGKASGQFTQGSTRAVKCQKSS</sequence>